<evidence type="ECO:0000313" key="1">
    <source>
        <dbReference type="EMBL" id="BBE20457.1"/>
    </source>
</evidence>
<keyword evidence="2" id="KW-1185">Reference proteome</keyword>
<name>A0A5K7SG92_9BACT</name>
<protein>
    <submittedName>
        <fullName evidence="1">Uncharacterized protein</fullName>
    </submittedName>
</protein>
<dbReference type="RefSeq" id="WP_318348604.1">
    <property type="nucleotide sequence ID" value="NZ_AP018694.1"/>
</dbReference>
<proteinExistence type="predicted"/>
<dbReference type="AlphaFoldDB" id="A0A5K7SG92"/>
<dbReference type="Proteomes" id="UP001193389">
    <property type="component" value="Chromosome"/>
</dbReference>
<evidence type="ECO:0000313" key="2">
    <source>
        <dbReference type="Proteomes" id="UP001193389"/>
    </source>
</evidence>
<organism evidence="1 2">
    <name type="scientific">Aquipluma nitroreducens</name>
    <dbReference type="NCBI Taxonomy" id="2010828"/>
    <lineage>
        <taxon>Bacteria</taxon>
        <taxon>Pseudomonadati</taxon>
        <taxon>Bacteroidota</taxon>
        <taxon>Bacteroidia</taxon>
        <taxon>Marinilabiliales</taxon>
        <taxon>Prolixibacteraceae</taxon>
        <taxon>Aquipluma</taxon>
    </lineage>
</organism>
<gene>
    <name evidence="1" type="ORF">AQPE_4649</name>
</gene>
<sequence length="371" mass="43803">MTGKITNNASESTKAIVHQFYVALEKCFELEEGESVYVEYYGDVSIDGKSQIEVKKFQRTLTNLDHNFWNTLKNWMEDKFPHERFKTLILCTTQEISSQSVFRSWNENSFDIRLKDLTDVCCKYFNQKKRDETTVKLLNYIFDKSRREKLNSILPKIVIQSSQKYYQSLQSSIKDRFAKGIPRSSKDQFIRGLLGFIISPDVTENKWEITNEKFSKEVEDLTAILKKDSIIFPQKIELKNIDDKKHLNSTFVKKIEDIDYNEVIPSAISDYIHTNMLILQDNWSSTRCKELEQYKDGINEAHAIKYRQTKRNSQNSNIINASKDFYDNFIGEDPNTFYIYNTVPPYFRRGLIQNMANDIEKYKIEWKLNNE</sequence>
<reference evidence="1" key="1">
    <citation type="journal article" date="2020" name="Int. J. Syst. Evol. Microbiol.">
        <title>Aquipluma nitroreducens gen. nov. sp. nov., a novel facultatively anaerobic bacterium isolated from a freshwater lake.</title>
        <authorList>
            <person name="Watanabe M."/>
            <person name="Kojima H."/>
            <person name="Fukui M."/>
        </authorList>
    </citation>
    <scope>NUCLEOTIDE SEQUENCE</scope>
    <source>
        <strain evidence="1">MeG22</strain>
    </source>
</reference>
<dbReference type="KEGG" id="anf:AQPE_4649"/>
<accession>A0A5K7SG92</accession>
<dbReference type="EMBL" id="AP018694">
    <property type="protein sequence ID" value="BBE20457.1"/>
    <property type="molecule type" value="Genomic_DNA"/>
</dbReference>